<proteinExistence type="predicted"/>
<dbReference type="EMBL" id="DTBZ01000133">
    <property type="protein sequence ID" value="HGQ18729.1"/>
    <property type="molecule type" value="Genomic_DNA"/>
</dbReference>
<keyword evidence="1" id="KW-1133">Transmembrane helix</keyword>
<protein>
    <recommendedName>
        <fullName evidence="4">Flagellin</fullName>
    </recommendedName>
</protein>
<keyword evidence="1" id="KW-0812">Transmembrane</keyword>
<accession>A0A7J3I8C6</accession>
<reference evidence="2" key="1">
    <citation type="journal article" date="2020" name="mSystems">
        <title>Genome- and Community-Level Interaction Insights into Carbon Utilization and Element Cycling Functions of Hydrothermarchaeota in Hydrothermal Sediment.</title>
        <authorList>
            <person name="Zhou Z."/>
            <person name="Liu Y."/>
            <person name="Xu W."/>
            <person name="Pan J."/>
            <person name="Luo Z.H."/>
            <person name="Li M."/>
        </authorList>
    </citation>
    <scope>NUCLEOTIDE SEQUENCE [LARGE SCALE GENOMIC DNA]</scope>
    <source>
        <strain evidence="2">SpSt-618</strain>
        <strain evidence="3">SpSt-657</strain>
    </source>
</reference>
<dbReference type="EMBL" id="DTAI01000163">
    <property type="protein sequence ID" value="HGN37010.1"/>
    <property type="molecule type" value="Genomic_DNA"/>
</dbReference>
<keyword evidence="1" id="KW-0472">Membrane</keyword>
<evidence type="ECO:0000313" key="2">
    <source>
        <dbReference type="EMBL" id="HGN37010.1"/>
    </source>
</evidence>
<name>A0A7J3I8C6_9CREN</name>
<evidence type="ECO:0000313" key="3">
    <source>
        <dbReference type="EMBL" id="HGQ18729.1"/>
    </source>
</evidence>
<gene>
    <name evidence="2" type="ORF">ENT87_05640</name>
    <name evidence="3" type="ORF">ENU30_07150</name>
</gene>
<evidence type="ECO:0008006" key="4">
    <source>
        <dbReference type="Google" id="ProtNLM"/>
    </source>
</evidence>
<feature type="transmembrane region" description="Helical" evidence="1">
    <location>
        <begin position="12"/>
        <end position="36"/>
    </location>
</feature>
<dbReference type="AlphaFoldDB" id="A0A7J3I8C6"/>
<sequence length="178" mass="19719">MLHGYRRSYRGIAAIVGSVVLIAIFIASATFIIITLERFGSLAKEMANHITERNDRQLVLYGVESTWSFNGTDTAIYIDNKMGRTVLLTAIAVVYSDGSYEIVSSYNKTVDIYVSTHYMEEQHRIALNLLQLPYPLPPATRTVVYIGSIKTPIAVSIALAISTTSIAIPSRQLEISMK</sequence>
<comment type="caution">
    <text evidence="2">The sequence shown here is derived from an EMBL/GenBank/DDBJ whole genome shotgun (WGS) entry which is preliminary data.</text>
</comment>
<evidence type="ECO:0000256" key="1">
    <source>
        <dbReference type="SAM" id="Phobius"/>
    </source>
</evidence>
<organism evidence="2">
    <name type="scientific">Ignisphaera aggregans</name>
    <dbReference type="NCBI Taxonomy" id="334771"/>
    <lineage>
        <taxon>Archaea</taxon>
        <taxon>Thermoproteota</taxon>
        <taxon>Thermoprotei</taxon>
        <taxon>Desulfurococcales</taxon>
        <taxon>Desulfurococcaceae</taxon>
        <taxon>Ignisphaera</taxon>
    </lineage>
</organism>